<feature type="compositionally biased region" description="Polar residues" evidence="10">
    <location>
        <begin position="60"/>
        <end position="73"/>
    </location>
</feature>
<comment type="catalytic activity">
    <reaction evidence="9">
        <text>L-tyrosyl-[protein] + ATP = O-phospho-L-tyrosyl-[protein] + ADP + H(+)</text>
        <dbReference type="Rhea" id="RHEA:10596"/>
        <dbReference type="Rhea" id="RHEA-COMP:10136"/>
        <dbReference type="Rhea" id="RHEA-COMP:20101"/>
        <dbReference type="ChEBI" id="CHEBI:15378"/>
        <dbReference type="ChEBI" id="CHEBI:30616"/>
        <dbReference type="ChEBI" id="CHEBI:46858"/>
        <dbReference type="ChEBI" id="CHEBI:61978"/>
        <dbReference type="ChEBI" id="CHEBI:456216"/>
        <dbReference type="EC" id="2.7.12.2"/>
    </reaction>
</comment>
<dbReference type="EC" id="2.7.12.2" evidence="6"/>
<dbReference type="STRING" id="1336337.A0A3N4J535"/>
<evidence type="ECO:0000256" key="1">
    <source>
        <dbReference type="ARBA" id="ARBA00022679"/>
    </source>
</evidence>
<evidence type="ECO:0000256" key="6">
    <source>
        <dbReference type="ARBA" id="ARBA00038999"/>
    </source>
</evidence>
<dbReference type="InterPro" id="IPR008271">
    <property type="entry name" value="Ser/Thr_kinase_AS"/>
</dbReference>
<comment type="catalytic activity">
    <reaction evidence="8">
        <text>L-threonyl-[protein] + ATP = O-phospho-L-threonyl-[protein] + ADP + H(+)</text>
        <dbReference type="Rhea" id="RHEA:46608"/>
        <dbReference type="Rhea" id="RHEA-COMP:11060"/>
        <dbReference type="Rhea" id="RHEA-COMP:11605"/>
        <dbReference type="ChEBI" id="CHEBI:15378"/>
        <dbReference type="ChEBI" id="CHEBI:30013"/>
        <dbReference type="ChEBI" id="CHEBI:30616"/>
        <dbReference type="ChEBI" id="CHEBI:61977"/>
        <dbReference type="ChEBI" id="CHEBI:456216"/>
        <dbReference type="EC" id="2.7.12.2"/>
    </reaction>
</comment>
<keyword evidence="1" id="KW-0808">Transferase</keyword>
<dbReference type="InterPro" id="IPR011009">
    <property type="entry name" value="Kinase-like_dom_sf"/>
</dbReference>
<proteinExistence type="inferred from homology"/>
<feature type="compositionally biased region" description="Polar residues" evidence="10">
    <location>
        <begin position="1"/>
        <end position="10"/>
    </location>
</feature>
<keyword evidence="4" id="KW-0067">ATP-binding</keyword>
<feature type="compositionally biased region" description="Low complexity" evidence="10">
    <location>
        <begin position="26"/>
        <end position="36"/>
    </location>
</feature>
<evidence type="ECO:0000256" key="2">
    <source>
        <dbReference type="ARBA" id="ARBA00022741"/>
    </source>
</evidence>
<dbReference type="Proteomes" id="UP000276215">
    <property type="component" value="Unassembled WGS sequence"/>
</dbReference>
<feature type="compositionally biased region" description="Polar residues" evidence="10">
    <location>
        <begin position="527"/>
        <end position="542"/>
    </location>
</feature>
<evidence type="ECO:0000256" key="7">
    <source>
        <dbReference type="ARBA" id="ARBA00049014"/>
    </source>
</evidence>
<feature type="compositionally biased region" description="Basic and acidic residues" evidence="10">
    <location>
        <begin position="42"/>
        <end position="54"/>
    </location>
</feature>
<reference evidence="12 13" key="1">
    <citation type="journal article" date="2018" name="Nat. Ecol. Evol.">
        <title>Pezizomycetes genomes reveal the molecular basis of ectomycorrhizal truffle lifestyle.</title>
        <authorList>
            <person name="Murat C."/>
            <person name="Payen T."/>
            <person name="Noel B."/>
            <person name="Kuo A."/>
            <person name="Morin E."/>
            <person name="Chen J."/>
            <person name="Kohler A."/>
            <person name="Krizsan K."/>
            <person name="Balestrini R."/>
            <person name="Da Silva C."/>
            <person name="Montanini B."/>
            <person name="Hainaut M."/>
            <person name="Levati E."/>
            <person name="Barry K.W."/>
            <person name="Belfiori B."/>
            <person name="Cichocki N."/>
            <person name="Clum A."/>
            <person name="Dockter R.B."/>
            <person name="Fauchery L."/>
            <person name="Guy J."/>
            <person name="Iotti M."/>
            <person name="Le Tacon F."/>
            <person name="Lindquist E.A."/>
            <person name="Lipzen A."/>
            <person name="Malagnac F."/>
            <person name="Mello A."/>
            <person name="Molinier V."/>
            <person name="Miyauchi S."/>
            <person name="Poulain J."/>
            <person name="Riccioni C."/>
            <person name="Rubini A."/>
            <person name="Sitrit Y."/>
            <person name="Splivallo R."/>
            <person name="Traeger S."/>
            <person name="Wang M."/>
            <person name="Zifcakova L."/>
            <person name="Wipf D."/>
            <person name="Zambonelli A."/>
            <person name="Paolocci F."/>
            <person name="Nowrousian M."/>
            <person name="Ottonello S."/>
            <person name="Baldrian P."/>
            <person name="Spatafora J.W."/>
            <person name="Henrissat B."/>
            <person name="Nagy L.G."/>
            <person name="Aury J.M."/>
            <person name="Wincker P."/>
            <person name="Grigoriev I.V."/>
            <person name="Bonfante P."/>
            <person name="Martin F.M."/>
        </authorList>
    </citation>
    <scope>NUCLEOTIDE SEQUENCE [LARGE SCALE GENOMIC DNA]</scope>
    <source>
        <strain evidence="12 13">120613-1</strain>
    </source>
</reference>
<dbReference type="SUPFAM" id="SSF56112">
    <property type="entry name" value="Protein kinase-like (PK-like)"/>
    <property type="match status" value="1"/>
</dbReference>
<keyword evidence="2" id="KW-0547">Nucleotide-binding</keyword>
<dbReference type="OrthoDB" id="4772757at2759"/>
<keyword evidence="3 12" id="KW-0418">Kinase</keyword>
<feature type="compositionally biased region" description="Basic and acidic residues" evidence="10">
    <location>
        <begin position="104"/>
        <end position="137"/>
    </location>
</feature>
<evidence type="ECO:0000256" key="10">
    <source>
        <dbReference type="SAM" id="MobiDB-lite"/>
    </source>
</evidence>
<comment type="similarity">
    <text evidence="5">Belongs to the protein kinase superfamily. STE Ser/Thr protein kinase family. MAP kinase kinase subfamily.</text>
</comment>
<comment type="catalytic activity">
    <reaction evidence="7">
        <text>L-seryl-[protein] + ATP = O-phospho-L-seryl-[protein] + ADP + H(+)</text>
        <dbReference type="Rhea" id="RHEA:17989"/>
        <dbReference type="Rhea" id="RHEA-COMP:9863"/>
        <dbReference type="Rhea" id="RHEA-COMP:11604"/>
        <dbReference type="ChEBI" id="CHEBI:15378"/>
        <dbReference type="ChEBI" id="CHEBI:29999"/>
        <dbReference type="ChEBI" id="CHEBI:30616"/>
        <dbReference type="ChEBI" id="CHEBI:83421"/>
        <dbReference type="ChEBI" id="CHEBI:456216"/>
        <dbReference type="EC" id="2.7.12.2"/>
    </reaction>
</comment>
<dbReference type="InterPro" id="IPR000719">
    <property type="entry name" value="Prot_kinase_dom"/>
</dbReference>
<evidence type="ECO:0000313" key="12">
    <source>
        <dbReference type="EMBL" id="RPA92357.1"/>
    </source>
</evidence>
<feature type="region of interest" description="Disordered" evidence="10">
    <location>
        <begin position="97"/>
        <end position="147"/>
    </location>
</feature>
<dbReference type="PANTHER" id="PTHR48013:SF9">
    <property type="entry name" value="DUAL SPECIFICITY MITOGEN-ACTIVATED PROTEIN KINASE KINASE 5"/>
    <property type="match status" value="1"/>
</dbReference>
<dbReference type="PANTHER" id="PTHR48013">
    <property type="entry name" value="DUAL SPECIFICITY MITOGEN-ACTIVATED PROTEIN KINASE KINASE 5-RELATED"/>
    <property type="match status" value="1"/>
</dbReference>
<accession>A0A3N4J535</accession>
<feature type="region of interest" description="Disordered" evidence="10">
    <location>
        <begin position="171"/>
        <end position="208"/>
    </location>
</feature>
<keyword evidence="13" id="KW-1185">Reference proteome</keyword>
<evidence type="ECO:0000313" key="13">
    <source>
        <dbReference type="Proteomes" id="UP000276215"/>
    </source>
</evidence>
<feature type="domain" description="Protein kinase" evidence="11">
    <location>
        <begin position="242"/>
        <end position="500"/>
    </location>
</feature>
<evidence type="ECO:0000256" key="4">
    <source>
        <dbReference type="ARBA" id="ARBA00022840"/>
    </source>
</evidence>
<evidence type="ECO:0000256" key="3">
    <source>
        <dbReference type="ARBA" id="ARBA00022777"/>
    </source>
</evidence>
<dbReference type="Pfam" id="PF00069">
    <property type="entry name" value="Pkinase"/>
    <property type="match status" value="1"/>
</dbReference>
<dbReference type="SMART" id="SM00220">
    <property type="entry name" value="S_TKc"/>
    <property type="match status" value="1"/>
</dbReference>
<evidence type="ECO:0000256" key="5">
    <source>
        <dbReference type="ARBA" id="ARBA00038035"/>
    </source>
</evidence>
<feature type="compositionally biased region" description="Polar residues" evidence="10">
    <location>
        <begin position="171"/>
        <end position="184"/>
    </location>
</feature>
<gene>
    <name evidence="12" type="ORF">L873DRAFT_1710202</name>
</gene>
<dbReference type="GO" id="GO:0005524">
    <property type="term" value="F:ATP binding"/>
    <property type="evidence" value="ECO:0007669"/>
    <property type="project" value="UniProtKB-KW"/>
</dbReference>
<evidence type="ECO:0000256" key="9">
    <source>
        <dbReference type="ARBA" id="ARBA00051693"/>
    </source>
</evidence>
<dbReference type="Gene3D" id="1.10.510.10">
    <property type="entry name" value="Transferase(Phosphotransferase) domain 1"/>
    <property type="match status" value="1"/>
</dbReference>
<dbReference type="PROSITE" id="PS00108">
    <property type="entry name" value="PROTEIN_KINASE_ST"/>
    <property type="match status" value="1"/>
</dbReference>
<name>A0A3N4J535_9PEZI</name>
<sequence length="556" mass="63320">MVEKTANQHMGENRGVPLRLLRRRSNISSADKSSNSGLFEETSPRYRLIGDNERPGWSYIPSQPLNPESSISESGEADKYSYFGDSDDEERYKLVEPWSKPQNKRVEQRETRNNNDGRGLRRKESIERSSGRNDVRTPRTLRALQSMNDLRPGMVQNNIASAFEPRILQKARSQTFPSASNSQPRVIARAPSPVREEDETEFEKPGHQESKFDSCKLQSYFLDGFINHVFWRSESQCEITKWGRSGLLGRGTFGTVWLEKESRQGTLRALKEIRKDALGQDYNREILALVKLKKYDQCFVQFFGWFEDPQCVYLAMEYIPLGDLDQCFRKKKFTEARAKVLSWQLLQGLAIMHENGFTHRDLKPQNILLVSYSPLWVKIGDFGVTKRIIHDETALRTSVWTMHYGAPETLGLTNAETSEYTNAVDLWSLGCVVHKSLTNTTPFTNLRAFSAFCHQLIDFPSFRLYESGISQPGIDFILKLMALDPKLRPAARNALDLEWLKPEKIVAERGGGAETAFPGKSPRLPPRQSTRPPQWTASSPVASCSCPKCLQASDYS</sequence>
<evidence type="ECO:0000256" key="8">
    <source>
        <dbReference type="ARBA" id="ARBA00049299"/>
    </source>
</evidence>
<dbReference type="AlphaFoldDB" id="A0A3N4J535"/>
<evidence type="ECO:0000259" key="11">
    <source>
        <dbReference type="PROSITE" id="PS50011"/>
    </source>
</evidence>
<dbReference type="EMBL" id="ML120474">
    <property type="protein sequence ID" value="RPA92357.1"/>
    <property type="molecule type" value="Genomic_DNA"/>
</dbReference>
<dbReference type="PROSITE" id="PS50011">
    <property type="entry name" value="PROTEIN_KINASE_DOM"/>
    <property type="match status" value="1"/>
</dbReference>
<organism evidence="12 13">
    <name type="scientific">Choiromyces venosus 120613-1</name>
    <dbReference type="NCBI Taxonomy" id="1336337"/>
    <lineage>
        <taxon>Eukaryota</taxon>
        <taxon>Fungi</taxon>
        <taxon>Dikarya</taxon>
        <taxon>Ascomycota</taxon>
        <taxon>Pezizomycotina</taxon>
        <taxon>Pezizomycetes</taxon>
        <taxon>Pezizales</taxon>
        <taxon>Tuberaceae</taxon>
        <taxon>Choiromyces</taxon>
    </lineage>
</organism>
<dbReference type="GO" id="GO:0004708">
    <property type="term" value="F:MAP kinase kinase activity"/>
    <property type="evidence" value="ECO:0007669"/>
    <property type="project" value="UniProtKB-EC"/>
</dbReference>
<feature type="region of interest" description="Disordered" evidence="10">
    <location>
        <begin position="511"/>
        <end position="544"/>
    </location>
</feature>
<protein>
    <recommendedName>
        <fullName evidence="6">mitogen-activated protein kinase kinase</fullName>
        <ecNumber evidence="6">2.7.12.2</ecNumber>
    </recommendedName>
</protein>
<feature type="region of interest" description="Disordered" evidence="10">
    <location>
        <begin position="1"/>
        <end position="84"/>
    </location>
</feature>